<evidence type="ECO:0000313" key="1">
    <source>
        <dbReference type="EMBL" id="RRT59082.1"/>
    </source>
</evidence>
<accession>A0A426Z537</accession>
<name>A0A426Z537_ENSVE</name>
<evidence type="ECO:0000313" key="2">
    <source>
        <dbReference type="Proteomes" id="UP000287651"/>
    </source>
</evidence>
<proteinExistence type="predicted"/>
<sequence>MEGPTSTPFLSLLYENIPVGFAITGIVGWSVCRTRSVRPPTAHWQGCRKLVGPLRLLYHVVDPLLRYRSSTVKCATDQAGTPALPVGLTRATIVAELRSLECVGGELMIRLNAIEVCNSSTRGLKVAEVCNSSAAGLKVAEVCNSGTTGLKVAKVCNSGITRVKVIEVCNSGATGLKVAEACNSSTTRVKVTEVCNSSTTGLKVTEVCNSSTTRLKVAEVCNSGTIGLNVAVVYNSGTIRLKVAEVCEHNWTKGGRGMQFGHN</sequence>
<dbReference type="AlphaFoldDB" id="A0A426Z537"/>
<gene>
    <name evidence="1" type="ORF">B296_00013008</name>
</gene>
<comment type="caution">
    <text evidence="1">The sequence shown here is derived from an EMBL/GenBank/DDBJ whole genome shotgun (WGS) entry which is preliminary data.</text>
</comment>
<dbReference type="Proteomes" id="UP000287651">
    <property type="component" value="Unassembled WGS sequence"/>
</dbReference>
<dbReference type="EMBL" id="AMZH03008376">
    <property type="protein sequence ID" value="RRT59082.1"/>
    <property type="molecule type" value="Genomic_DNA"/>
</dbReference>
<reference evidence="1 2" key="1">
    <citation type="journal article" date="2014" name="Agronomy (Basel)">
        <title>A Draft Genome Sequence for Ensete ventricosum, the Drought-Tolerant Tree Against Hunger.</title>
        <authorList>
            <person name="Harrison J."/>
            <person name="Moore K.A."/>
            <person name="Paszkiewicz K."/>
            <person name="Jones T."/>
            <person name="Grant M."/>
            <person name="Ambacheew D."/>
            <person name="Muzemil S."/>
            <person name="Studholme D.J."/>
        </authorList>
    </citation>
    <scope>NUCLEOTIDE SEQUENCE [LARGE SCALE GENOMIC DNA]</scope>
</reference>
<protein>
    <submittedName>
        <fullName evidence="1">Uncharacterized protein</fullName>
    </submittedName>
</protein>
<organism evidence="1 2">
    <name type="scientific">Ensete ventricosum</name>
    <name type="common">Abyssinian banana</name>
    <name type="synonym">Musa ensete</name>
    <dbReference type="NCBI Taxonomy" id="4639"/>
    <lineage>
        <taxon>Eukaryota</taxon>
        <taxon>Viridiplantae</taxon>
        <taxon>Streptophyta</taxon>
        <taxon>Embryophyta</taxon>
        <taxon>Tracheophyta</taxon>
        <taxon>Spermatophyta</taxon>
        <taxon>Magnoliopsida</taxon>
        <taxon>Liliopsida</taxon>
        <taxon>Zingiberales</taxon>
        <taxon>Musaceae</taxon>
        <taxon>Ensete</taxon>
    </lineage>
</organism>